<keyword evidence="5" id="KW-0574">Periplasm</keyword>
<dbReference type="PANTHER" id="PTHR30251">
    <property type="entry name" value="PILUS ASSEMBLY CHAPERONE"/>
    <property type="match status" value="1"/>
</dbReference>
<proteinExistence type="inferred from homology"/>
<dbReference type="InterPro" id="IPR018046">
    <property type="entry name" value="Pili_assmbl_chaperone_CS"/>
</dbReference>
<name>K8WI10_9GAMM</name>
<evidence type="ECO:0000256" key="2">
    <source>
        <dbReference type="ARBA" id="ARBA00007399"/>
    </source>
</evidence>
<dbReference type="InterPro" id="IPR050643">
    <property type="entry name" value="Periplasmic_pilus_chap"/>
</dbReference>
<protein>
    <submittedName>
        <fullName evidence="10">Fimbrial chaperone protein FimC</fullName>
    </submittedName>
</protein>
<dbReference type="Pfam" id="PF00345">
    <property type="entry name" value="PapD_N"/>
    <property type="match status" value="1"/>
</dbReference>
<feature type="domain" description="Pili assembly chaperone N-terminal" evidence="8">
    <location>
        <begin position="61"/>
        <end position="180"/>
    </location>
</feature>
<keyword evidence="6 7" id="KW-0143">Chaperone</keyword>
<comment type="caution">
    <text evidence="10">The sequence shown here is derived from an EMBL/GenBank/DDBJ whole genome shotgun (WGS) entry which is preliminary data.</text>
</comment>
<feature type="domain" description="Pili assembly chaperone C-terminal" evidence="9">
    <location>
        <begin position="203"/>
        <end position="257"/>
    </location>
</feature>
<comment type="subcellular location">
    <subcellularLocation>
        <location evidence="1 7">Periplasm</location>
    </subcellularLocation>
</comment>
<evidence type="ECO:0000259" key="9">
    <source>
        <dbReference type="Pfam" id="PF02753"/>
    </source>
</evidence>
<dbReference type="InterPro" id="IPR001829">
    <property type="entry name" value="Pili_assmbl_chaperone_bac"/>
</dbReference>
<evidence type="ECO:0000256" key="5">
    <source>
        <dbReference type="ARBA" id="ARBA00022764"/>
    </source>
</evidence>
<dbReference type="SUPFAM" id="SSF49584">
    <property type="entry name" value="Periplasmic chaperone C-domain"/>
    <property type="match status" value="1"/>
</dbReference>
<dbReference type="InterPro" id="IPR013783">
    <property type="entry name" value="Ig-like_fold"/>
</dbReference>
<keyword evidence="11" id="KW-1185">Reference proteome</keyword>
<organism evidence="10 11">
    <name type="scientific">Providencia sneebia DSM 19967</name>
    <dbReference type="NCBI Taxonomy" id="1141660"/>
    <lineage>
        <taxon>Bacteria</taxon>
        <taxon>Pseudomonadati</taxon>
        <taxon>Pseudomonadota</taxon>
        <taxon>Gammaproteobacteria</taxon>
        <taxon>Enterobacterales</taxon>
        <taxon>Morganellaceae</taxon>
        <taxon>Providencia</taxon>
    </lineage>
</organism>
<dbReference type="GO" id="GO:0071555">
    <property type="term" value="P:cell wall organization"/>
    <property type="evidence" value="ECO:0007669"/>
    <property type="project" value="InterPro"/>
</dbReference>
<dbReference type="Gene3D" id="2.60.40.10">
    <property type="entry name" value="Immunoglobulins"/>
    <property type="match status" value="2"/>
</dbReference>
<dbReference type="Pfam" id="PF02753">
    <property type="entry name" value="PapD_C"/>
    <property type="match status" value="1"/>
</dbReference>
<evidence type="ECO:0000256" key="6">
    <source>
        <dbReference type="ARBA" id="ARBA00023186"/>
    </source>
</evidence>
<evidence type="ECO:0000256" key="3">
    <source>
        <dbReference type="ARBA" id="ARBA00022558"/>
    </source>
</evidence>
<dbReference type="InterPro" id="IPR016148">
    <property type="entry name" value="Pili_assmbl_chaperone_C"/>
</dbReference>
<dbReference type="PRINTS" id="PR00969">
    <property type="entry name" value="CHAPERONPILI"/>
</dbReference>
<dbReference type="Proteomes" id="UP000010290">
    <property type="component" value="Chromosome"/>
</dbReference>
<dbReference type="EMBL" id="AKKN01000010">
    <property type="protein sequence ID" value="EKT55850.1"/>
    <property type="molecule type" value="Genomic_DNA"/>
</dbReference>
<dbReference type="InterPro" id="IPR016147">
    <property type="entry name" value="Pili_assmbl_chaperone_N"/>
</dbReference>
<dbReference type="FunFam" id="2.60.40.10:FF:000458">
    <property type="entry name" value="Molecular chaperone FimC"/>
    <property type="match status" value="1"/>
</dbReference>
<dbReference type="SUPFAM" id="SSF49354">
    <property type="entry name" value="PapD-like"/>
    <property type="match status" value="1"/>
</dbReference>
<gene>
    <name evidence="10" type="ORF">OO7_12814</name>
</gene>
<sequence length="265" mass="29852">MFKRYFCSLMNKDIKKMFTHTFNVFSKRRTDVNMKTGTIRQLISVLLILLCSSISTQVYAGVALGATRVIYPARQKQIQLAVTNNDEKGVFLIQSWLENPNGQKDNLFVITPPLFSMQGKKENTLRIIDATNNKLPQDRESLFWLNVKAIPAMDKSKKNENTLQLAIISRIKFYYRPADLAIAPDKVAEELRFKPQAGSLIVINPTPYFATVTELKMGSVKLDNILVPPFGENSVDVPANARGEISFRTINDYGALTPAMTGRTQ</sequence>
<dbReference type="InterPro" id="IPR008962">
    <property type="entry name" value="PapD-like_sf"/>
</dbReference>
<evidence type="ECO:0000313" key="10">
    <source>
        <dbReference type="EMBL" id="EKT55850.1"/>
    </source>
</evidence>
<dbReference type="AlphaFoldDB" id="K8WI10"/>
<comment type="similarity">
    <text evidence="2 7">Belongs to the periplasmic pilus chaperone family.</text>
</comment>
<accession>K8WI10</accession>
<dbReference type="PATRIC" id="fig|1141660.3.peg.2555"/>
<evidence type="ECO:0000256" key="7">
    <source>
        <dbReference type="RuleBase" id="RU003918"/>
    </source>
</evidence>
<dbReference type="PANTHER" id="PTHR30251:SF11">
    <property type="entry name" value="CHAPERONE PROTEIN FIMC-RELATED"/>
    <property type="match status" value="1"/>
</dbReference>
<reference evidence="10 11" key="1">
    <citation type="journal article" date="2012" name="BMC Genomics">
        <title>Comparative genomics of bacteria in the genus Providencia isolated from wild Drosophila melanogaster.</title>
        <authorList>
            <person name="Galac M.R."/>
            <person name="Lazzaro B.P."/>
        </authorList>
    </citation>
    <scope>NUCLEOTIDE SEQUENCE [LARGE SCALE GENOMIC DNA]</scope>
    <source>
        <strain evidence="10 11">DSM 19967</strain>
    </source>
</reference>
<keyword evidence="4" id="KW-0732">Signal</keyword>
<evidence type="ECO:0000256" key="4">
    <source>
        <dbReference type="ARBA" id="ARBA00022729"/>
    </source>
</evidence>
<evidence type="ECO:0000256" key="1">
    <source>
        <dbReference type="ARBA" id="ARBA00004418"/>
    </source>
</evidence>
<dbReference type="PROSITE" id="PS00635">
    <property type="entry name" value="PILI_CHAPERONE"/>
    <property type="match status" value="1"/>
</dbReference>
<dbReference type="GO" id="GO:0030288">
    <property type="term" value="C:outer membrane-bounded periplasmic space"/>
    <property type="evidence" value="ECO:0007669"/>
    <property type="project" value="InterPro"/>
</dbReference>
<evidence type="ECO:0000259" key="8">
    <source>
        <dbReference type="Pfam" id="PF00345"/>
    </source>
</evidence>
<keyword evidence="3" id="KW-1029">Fimbrium biogenesis</keyword>
<dbReference type="HOGENOM" id="CLU_070768_2_1_6"/>
<evidence type="ECO:0000313" key="11">
    <source>
        <dbReference type="Proteomes" id="UP000010290"/>
    </source>
</evidence>
<dbReference type="InterPro" id="IPR036316">
    <property type="entry name" value="Pili_assmbl_chap_C_dom_sf"/>
</dbReference>